<sequence>MTFDSRGVKRNTWTTPMNPAVLGGDAPPSWLPALLEGLSVRNNAAFESSPIEDDLRHLTPFENFPAHQIAYSMNNRVTADFVVSCQGGEVRGSILTWSGGGSGRMRCSDLPYDPGMAALAPFCADPVDTAAIAEPLLLDLRPPPSDSGGVLGPDDIGVN</sequence>
<name>A0A8J4DKY0_9ACTN</name>
<protein>
    <submittedName>
        <fullName evidence="1">Uncharacterized protein</fullName>
    </submittedName>
</protein>
<dbReference type="Proteomes" id="UP000652013">
    <property type="component" value="Unassembled WGS sequence"/>
</dbReference>
<organism evidence="1 2">
    <name type="scientific">Spirilliplanes yamanashiensis</name>
    <dbReference type="NCBI Taxonomy" id="42233"/>
    <lineage>
        <taxon>Bacteria</taxon>
        <taxon>Bacillati</taxon>
        <taxon>Actinomycetota</taxon>
        <taxon>Actinomycetes</taxon>
        <taxon>Micromonosporales</taxon>
        <taxon>Micromonosporaceae</taxon>
        <taxon>Spirilliplanes</taxon>
    </lineage>
</organism>
<evidence type="ECO:0000313" key="1">
    <source>
        <dbReference type="EMBL" id="GIJ05802.1"/>
    </source>
</evidence>
<comment type="caution">
    <text evidence="1">The sequence shown here is derived from an EMBL/GenBank/DDBJ whole genome shotgun (WGS) entry which is preliminary data.</text>
</comment>
<dbReference type="EMBL" id="BOOY01000036">
    <property type="protein sequence ID" value="GIJ05802.1"/>
    <property type="molecule type" value="Genomic_DNA"/>
</dbReference>
<keyword evidence="2" id="KW-1185">Reference proteome</keyword>
<reference evidence="1" key="1">
    <citation type="submission" date="2021-01" db="EMBL/GenBank/DDBJ databases">
        <title>Whole genome shotgun sequence of Spirilliplanes yamanashiensis NBRC 15828.</title>
        <authorList>
            <person name="Komaki H."/>
            <person name="Tamura T."/>
        </authorList>
    </citation>
    <scope>NUCLEOTIDE SEQUENCE</scope>
    <source>
        <strain evidence="1">NBRC 15828</strain>
    </source>
</reference>
<gene>
    <name evidence="1" type="ORF">Sya03_51540</name>
</gene>
<proteinExistence type="predicted"/>
<dbReference type="AlphaFoldDB" id="A0A8J4DKY0"/>
<evidence type="ECO:0000313" key="2">
    <source>
        <dbReference type="Proteomes" id="UP000652013"/>
    </source>
</evidence>
<accession>A0A8J4DKY0</accession>